<keyword evidence="4" id="KW-1185">Reference proteome</keyword>
<feature type="compositionally biased region" description="Low complexity" evidence="1">
    <location>
        <begin position="102"/>
        <end position="139"/>
    </location>
</feature>
<protein>
    <submittedName>
        <fullName evidence="3">Uncharacterized protein</fullName>
    </submittedName>
</protein>
<keyword evidence="2" id="KW-1133">Transmembrane helix</keyword>
<evidence type="ECO:0000313" key="3">
    <source>
        <dbReference type="EMBL" id="KAK4096382.1"/>
    </source>
</evidence>
<accession>A0AAN6PVK6</accession>
<gene>
    <name evidence="3" type="ORF">N658DRAFT_527798</name>
</gene>
<sequence>MSMQPELAPYDGLEVCPGSAPEVVSGQHASEKKLSLAARSDETGAPRKRICGLSKFMFSLMLAVAINLPVALGLGLGIAMTRTLNSIPSYNGSLVVGPTHASSSSSSSSIPTTEASGSLSSTRRTTSMSSTSTASTRSALHPHPSELQITIVDSQAALGILR</sequence>
<dbReference type="AlphaFoldDB" id="A0AAN6PVK6"/>
<keyword evidence="2" id="KW-0472">Membrane</keyword>
<evidence type="ECO:0000256" key="1">
    <source>
        <dbReference type="SAM" id="MobiDB-lite"/>
    </source>
</evidence>
<dbReference type="EMBL" id="MU863717">
    <property type="protein sequence ID" value="KAK4096382.1"/>
    <property type="molecule type" value="Genomic_DNA"/>
</dbReference>
<dbReference type="Proteomes" id="UP001305647">
    <property type="component" value="Unassembled WGS sequence"/>
</dbReference>
<organism evidence="3 4">
    <name type="scientific">Parathielavia hyrcaniae</name>
    <dbReference type="NCBI Taxonomy" id="113614"/>
    <lineage>
        <taxon>Eukaryota</taxon>
        <taxon>Fungi</taxon>
        <taxon>Dikarya</taxon>
        <taxon>Ascomycota</taxon>
        <taxon>Pezizomycotina</taxon>
        <taxon>Sordariomycetes</taxon>
        <taxon>Sordariomycetidae</taxon>
        <taxon>Sordariales</taxon>
        <taxon>Chaetomiaceae</taxon>
        <taxon>Parathielavia</taxon>
    </lineage>
</organism>
<feature type="region of interest" description="Disordered" evidence="1">
    <location>
        <begin position="101"/>
        <end position="140"/>
    </location>
</feature>
<reference evidence="3" key="2">
    <citation type="submission" date="2023-05" db="EMBL/GenBank/DDBJ databases">
        <authorList>
            <consortium name="Lawrence Berkeley National Laboratory"/>
            <person name="Steindorff A."/>
            <person name="Hensen N."/>
            <person name="Bonometti L."/>
            <person name="Westerberg I."/>
            <person name="Brannstrom I.O."/>
            <person name="Guillou S."/>
            <person name="Cros-Aarteil S."/>
            <person name="Calhoun S."/>
            <person name="Haridas S."/>
            <person name="Kuo A."/>
            <person name="Mondo S."/>
            <person name="Pangilinan J."/>
            <person name="Riley R."/>
            <person name="Labutti K."/>
            <person name="Andreopoulos B."/>
            <person name="Lipzen A."/>
            <person name="Chen C."/>
            <person name="Yanf M."/>
            <person name="Daum C."/>
            <person name="Ng V."/>
            <person name="Clum A."/>
            <person name="Ohm R."/>
            <person name="Martin F."/>
            <person name="Silar P."/>
            <person name="Natvig D."/>
            <person name="Lalanne C."/>
            <person name="Gautier V."/>
            <person name="Ament-Velasquez S.L."/>
            <person name="Kruys A."/>
            <person name="Hutchinson M.I."/>
            <person name="Powell A.J."/>
            <person name="Barry K."/>
            <person name="Miller A.N."/>
            <person name="Grigoriev I.V."/>
            <person name="Debuchy R."/>
            <person name="Gladieux P."/>
            <person name="Thoren M.H."/>
            <person name="Johannesson H."/>
        </authorList>
    </citation>
    <scope>NUCLEOTIDE SEQUENCE</scope>
    <source>
        <strain evidence="3">CBS 757.83</strain>
    </source>
</reference>
<feature type="transmembrane region" description="Helical" evidence="2">
    <location>
        <begin position="56"/>
        <end position="80"/>
    </location>
</feature>
<proteinExistence type="predicted"/>
<keyword evidence="2" id="KW-0812">Transmembrane</keyword>
<reference evidence="3" key="1">
    <citation type="journal article" date="2023" name="Mol. Phylogenet. Evol.">
        <title>Genome-scale phylogeny and comparative genomics of the fungal order Sordariales.</title>
        <authorList>
            <person name="Hensen N."/>
            <person name="Bonometti L."/>
            <person name="Westerberg I."/>
            <person name="Brannstrom I.O."/>
            <person name="Guillou S."/>
            <person name="Cros-Aarteil S."/>
            <person name="Calhoun S."/>
            <person name="Haridas S."/>
            <person name="Kuo A."/>
            <person name="Mondo S."/>
            <person name="Pangilinan J."/>
            <person name="Riley R."/>
            <person name="LaButti K."/>
            <person name="Andreopoulos B."/>
            <person name="Lipzen A."/>
            <person name="Chen C."/>
            <person name="Yan M."/>
            <person name="Daum C."/>
            <person name="Ng V."/>
            <person name="Clum A."/>
            <person name="Steindorff A."/>
            <person name="Ohm R.A."/>
            <person name="Martin F."/>
            <person name="Silar P."/>
            <person name="Natvig D.O."/>
            <person name="Lalanne C."/>
            <person name="Gautier V."/>
            <person name="Ament-Velasquez S.L."/>
            <person name="Kruys A."/>
            <person name="Hutchinson M.I."/>
            <person name="Powell A.J."/>
            <person name="Barry K."/>
            <person name="Miller A.N."/>
            <person name="Grigoriev I.V."/>
            <person name="Debuchy R."/>
            <person name="Gladieux P."/>
            <person name="Hiltunen Thoren M."/>
            <person name="Johannesson H."/>
        </authorList>
    </citation>
    <scope>NUCLEOTIDE SEQUENCE</scope>
    <source>
        <strain evidence="3">CBS 757.83</strain>
    </source>
</reference>
<evidence type="ECO:0000313" key="4">
    <source>
        <dbReference type="Proteomes" id="UP001305647"/>
    </source>
</evidence>
<evidence type="ECO:0000256" key="2">
    <source>
        <dbReference type="SAM" id="Phobius"/>
    </source>
</evidence>
<name>A0AAN6PVK6_9PEZI</name>
<comment type="caution">
    <text evidence="3">The sequence shown here is derived from an EMBL/GenBank/DDBJ whole genome shotgun (WGS) entry which is preliminary data.</text>
</comment>